<reference evidence="2" key="1">
    <citation type="submission" date="2011-02" db="EMBL/GenBank/DDBJ databases">
        <title>The Genome Sequence of Capsaspora owczarzaki ATCC 30864.</title>
        <authorList>
            <person name="Russ C."/>
            <person name="Cuomo C."/>
            <person name="Burger G."/>
            <person name="Gray M.W."/>
            <person name="Holland P.W.H."/>
            <person name="King N."/>
            <person name="Lang F.B.F."/>
            <person name="Roger A.J."/>
            <person name="Ruiz-Trillo I."/>
            <person name="Young S.K."/>
            <person name="Zeng Q."/>
            <person name="Gargeya S."/>
            <person name="Alvarado L."/>
            <person name="Berlin A."/>
            <person name="Chapman S.B."/>
            <person name="Chen Z."/>
            <person name="Freedman E."/>
            <person name="Gellesch M."/>
            <person name="Goldberg J."/>
            <person name="Griggs A."/>
            <person name="Gujja S."/>
            <person name="Heilman E."/>
            <person name="Heiman D."/>
            <person name="Howarth C."/>
            <person name="Mehta T."/>
            <person name="Neiman D."/>
            <person name="Pearson M."/>
            <person name="Roberts A."/>
            <person name="Saif S."/>
            <person name="Shea T."/>
            <person name="Shenoy N."/>
            <person name="Sisk P."/>
            <person name="Stolte C."/>
            <person name="Sykes S."/>
            <person name="White J."/>
            <person name="Yandava C."/>
            <person name="Haas B."/>
            <person name="Nusbaum C."/>
            <person name="Birren B."/>
        </authorList>
    </citation>
    <scope>NUCLEOTIDE SEQUENCE</scope>
    <source>
        <strain evidence="2">ATCC 30864</strain>
    </source>
</reference>
<name>A0A0D2VFK6_CAPO3</name>
<proteinExistence type="predicted"/>
<evidence type="ECO:0000313" key="2">
    <source>
        <dbReference type="Proteomes" id="UP000008743"/>
    </source>
</evidence>
<evidence type="ECO:0000313" key="1">
    <source>
        <dbReference type="EMBL" id="KJE88527.1"/>
    </source>
</evidence>
<gene>
    <name evidence="1" type="ORF">CAOG_009285</name>
</gene>
<dbReference type="Proteomes" id="UP000008743">
    <property type="component" value="Unassembled WGS sequence"/>
</dbReference>
<organism evidence="1 2">
    <name type="scientific">Capsaspora owczarzaki (strain ATCC 30864)</name>
    <dbReference type="NCBI Taxonomy" id="595528"/>
    <lineage>
        <taxon>Eukaryota</taxon>
        <taxon>Filasterea</taxon>
        <taxon>Capsaspora</taxon>
    </lineage>
</organism>
<protein>
    <submittedName>
        <fullName evidence="1">Uncharacterized protein</fullName>
    </submittedName>
</protein>
<keyword evidence="2" id="KW-1185">Reference proteome</keyword>
<dbReference type="InParanoid" id="A0A0D2VFK6"/>
<dbReference type="EMBL" id="KE346360">
    <property type="protein sequence ID" value="KJE88527.1"/>
    <property type="molecule type" value="Genomic_DNA"/>
</dbReference>
<sequence length="288" mass="31858">MNVLIETRVEQRHLLGQVLRLELGDNRIEDLDFALRVERLGRGQSFLPVGIVLVERVLDVLVGDRVAGMQNFGDKVVQRLVQPSVVLEIGPVVLRPLQKHLEHLGLNWTLPLLVVLHVFCGRIFFGQNVKATDEHVEQVHRLHVLAIGQQDDVNVAGLELILIGQTLDKVGGQTGENGRGQNRSFGGLEHHDLLAVLVDIDGAHIGILGCGSEERIRDLRREHFFVDRVDLVAKDDAGLLLLVAHALGHGHVEGRATASRYYCMRATRCWGCGVLDSRAVGRAIRDKG</sequence>
<accession>A0A0D2VFK6</accession>
<dbReference type="AlphaFoldDB" id="A0A0D2VFK6"/>